<dbReference type="GO" id="GO:0004222">
    <property type="term" value="F:metalloendopeptidase activity"/>
    <property type="evidence" value="ECO:0007669"/>
    <property type="project" value="InterPro"/>
</dbReference>
<sequence length="351" mass="38045">MSYTSSTQQSMIVILLLVVGAMAEKSLSLVLTGSKTSSSVVHAKLSNTGDEQLKLLNDPQSLLSRAPTDSFIFTLGNDDSSPFFNGMKFKYSPSYAAQNGDASSFTTLKPGDSIEVEHELASAYAFGPEEYLYGISAKNDYYHLDESTGQLENINAKVSSMSAKITVPDSRKARRSSPMDRRAQFSNCTNQEQAAIAKAVPSADIFANLSASALYPDQNLYNKTLLQFSTDGGPIYQTWFGQFAANRYKNATGHFTNITRHPFENYTYACNSEECTDTIFAYVFPDQFGTVNLCGAFWKAPLVGEDSQAGTLIHESTHFFAVAGTVDIVYGAKKAAQLAATNPLLALGNAG</sequence>
<dbReference type="SUPFAM" id="SSF55486">
    <property type="entry name" value="Metalloproteases ('zincins'), catalytic domain"/>
    <property type="match status" value="1"/>
</dbReference>
<comment type="caution">
    <text evidence="10">The sequence shown here is derived from an EMBL/GenBank/DDBJ whole genome shotgun (WGS) entry which is preliminary data.</text>
</comment>
<dbReference type="Proteomes" id="UP001383192">
    <property type="component" value="Unassembled WGS sequence"/>
</dbReference>
<dbReference type="EMBL" id="JAYKXP010000037">
    <property type="protein sequence ID" value="KAK7040255.1"/>
    <property type="molecule type" value="Genomic_DNA"/>
</dbReference>
<feature type="signal peptide" evidence="8">
    <location>
        <begin position="1"/>
        <end position="23"/>
    </location>
</feature>
<accession>A0AAW0CN70</accession>
<dbReference type="PANTHER" id="PTHR37016:SF3">
    <property type="entry name" value="NEUTRAL PROTEASE 2-RELATED"/>
    <property type="match status" value="1"/>
</dbReference>
<keyword evidence="11" id="KW-1185">Reference proteome</keyword>
<keyword evidence="3" id="KW-0645">Protease</keyword>
<dbReference type="InterPro" id="IPR050414">
    <property type="entry name" value="Fungal_M35_metalloproteases"/>
</dbReference>
<feature type="domain" description="Lysine-specific metallo-endopeptidase" evidence="9">
    <location>
        <begin position="218"/>
        <end position="350"/>
    </location>
</feature>
<evidence type="ECO:0000259" key="9">
    <source>
        <dbReference type="SMART" id="SM01351"/>
    </source>
</evidence>
<keyword evidence="5" id="KW-0378">Hydrolase</keyword>
<keyword evidence="4" id="KW-0479">Metal-binding</keyword>
<keyword evidence="8" id="KW-0732">Signal</keyword>
<dbReference type="InterPro" id="IPR029463">
    <property type="entry name" value="Lys_MEP"/>
</dbReference>
<dbReference type="SMART" id="SM01351">
    <property type="entry name" value="Aspzincin_M35"/>
    <property type="match status" value="1"/>
</dbReference>
<proteinExistence type="inferred from homology"/>
<evidence type="ECO:0000256" key="4">
    <source>
        <dbReference type="ARBA" id="ARBA00022723"/>
    </source>
</evidence>
<evidence type="ECO:0000256" key="2">
    <source>
        <dbReference type="ARBA" id="ARBA00010279"/>
    </source>
</evidence>
<dbReference type="InterPro" id="IPR024079">
    <property type="entry name" value="MetalloPept_cat_dom_sf"/>
</dbReference>
<reference evidence="10 11" key="1">
    <citation type="submission" date="2024-01" db="EMBL/GenBank/DDBJ databases">
        <title>A draft genome for a cacao thread blight-causing isolate of Paramarasmius palmivorus.</title>
        <authorList>
            <person name="Baruah I.K."/>
            <person name="Bukari Y."/>
            <person name="Amoako-Attah I."/>
            <person name="Meinhardt L.W."/>
            <person name="Bailey B.A."/>
            <person name="Cohen S.P."/>
        </authorList>
    </citation>
    <scope>NUCLEOTIDE SEQUENCE [LARGE SCALE GENOMIC DNA]</scope>
    <source>
        <strain evidence="10 11">GH-12</strain>
    </source>
</reference>
<evidence type="ECO:0000256" key="7">
    <source>
        <dbReference type="ARBA" id="ARBA00023049"/>
    </source>
</evidence>
<evidence type="ECO:0000256" key="3">
    <source>
        <dbReference type="ARBA" id="ARBA00022670"/>
    </source>
</evidence>
<dbReference type="GO" id="GO:0046872">
    <property type="term" value="F:metal ion binding"/>
    <property type="evidence" value="ECO:0007669"/>
    <property type="project" value="UniProtKB-KW"/>
</dbReference>
<evidence type="ECO:0000313" key="10">
    <source>
        <dbReference type="EMBL" id="KAK7040255.1"/>
    </source>
</evidence>
<feature type="chain" id="PRO_5043945468" description="Lysine-specific metallo-endopeptidase domain-containing protein" evidence="8">
    <location>
        <begin position="24"/>
        <end position="351"/>
    </location>
</feature>
<organism evidence="10 11">
    <name type="scientific">Paramarasmius palmivorus</name>
    <dbReference type="NCBI Taxonomy" id="297713"/>
    <lineage>
        <taxon>Eukaryota</taxon>
        <taxon>Fungi</taxon>
        <taxon>Dikarya</taxon>
        <taxon>Basidiomycota</taxon>
        <taxon>Agaricomycotina</taxon>
        <taxon>Agaricomycetes</taxon>
        <taxon>Agaricomycetidae</taxon>
        <taxon>Agaricales</taxon>
        <taxon>Marasmiineae</taxon>
        <taxon>Marasmiaceae</taxon>
        <taxon>Paramarasmius</taxon>
    </lineage>
</organism>
<dbReference type="Pfam" id="PF14521">
    <property type="entry name" value="Aspzincin_M35"/>
    <property type="match status" value="1"/>
</dbReference>
<name>A0AAW0CN70_9AGAR</name>
<dbReference type="PANTHER" id="PTHR37016">
    <property type="match status" value="1"/>
</dbReference>
<keyword evidence="6" id="KW-0862">Zinc</keyword>
<gene>
    <name evidence="10" type="ORF">VNI00_009721</name>
</gene>
<keyword evidence="7" id="KW-0482">Metalloprotease</keyword>
<dbReference type="Gene3D" id="2.60.40.2970">
    <property type="match status" value="1"/>
</dbReference>
<comment type="similarity">
    <text evidence="2">Belongs to the peptidase M35 family.</text>
</comment>
<protein>
    <recommendedName>
        <fullName evidence="9">Lysine-specific metallo-endopeptidase domain-containing protein</fullName>
    </recommendedName>
</protein>
<evidence type="ECO:0000256" key="6">
    <source>
        <dbReference type="ARBA" id="ARBA00022833"/>
    </source>
</evidence>
<evidence type="ECO:0000256" key="5">
    <source>
        <dbReference type="ARBA" id="ARBA00022801"/>
    </source>
</evidence>
<dbReference type="GO" id="GO:0006508">
    <property type="term" value="P:proteolysis"/>
    <property type="evidence" value="ECO:0007669"/>
    <property type="project" value="UniProtKB-KW"/>
</dbReference>
<evidence type="ECO:0000256" key="8">
    <source>
        <dbReference type="SAM" id="SignalP"/>
    </source>
</evidence>
<dbReference type="Gene3D" id="3.40.390.10">
    <property type="entry name" value="Collagenase (Catalytic Domain)"/>
    <property type="match status" value="1"/>
</dbReference>
<dbReference type="AlphaFoldDB" id="A0AAW0CN70"/>
<evidence type="ECO:0000256" key="1">
    <source>
        <dbReference type="ARBA" id="ARBA00001947"/>
    </source>
</evidence>
<evidence type="ECO:0000313" key="11">
    <source>
        <dbReference type="Proteomes" id="UP001383192"/>
    </source>
</evidence>
<comment type="cofactor">
    <cofactor evidence="1">
        <name>Zn(2+)</name>
        <dbReference type="ChEBI" id="CHEBI:29105"/>
    </cofactor>
</comment>